<dbReference type="Proteomes" id="UP000798662">
    <property type="component" value="Chromosome 1"/>
</dbReference>
<dbReference type="EMBL" id="CM020618">
    <property type="protein sequence ID" value="KAK1857884.1"/>
    <property type="molecule type" value="Genomic_DNA"/>
</dbReference>
<organism evidence="1 2">
    <name type="scientific">Pyropia yezoensis</name>
    <name type="common">Susabi-nori</name>
    <name type="synonym">Porphyra yezoensis</name>
    <dbReference type="NCBI Taxonomy" id="2788"/>
    <lineage>
        <taxon>Eukaryota</taxon>
        <taxon>Rhodophyta</taxon>
        <taxon>Bangiophyceae</taxon>
        <taxon>Bangiales</taxon>
        <taxon>Bangiaceae</taxon>
        <taxon>Pyropia</taxon>
    </lineage>
</organism>
<evidence type="ECO:0000313" key="2">
    <source>
        <dbReference type="Proteomes" id="UP000798662"/>
    </source>
</evidence>
<accession>A0ACC3BIV8</accession>
<name>A0ACC3BIV8_PYRYE</name>
<proteinExistence type="predicted"/>
<keyword evidence="2" id="KW-1185">Reference proteome</keyword>
<evidence type="ECO:0000313" key="1">
    <source>
        <dbReference type="EMBL" id="KAK1857884.1"/>
    </source>
</evidence>
<comment type="caution">
    <text evidence="1">The sequence shown here is derived from an EMBL/GenBank/DDBJ whole genome shotgun (WGS) entry which is preliminary data.</text>
</comment>
<reference evidence="1" key="1">
    <citation type="submission" date="2019-11" db="EMBL/GenBank/DDBJ databases">
        <title>Nori genome reveals adaptations in red seaweeds to the harsh intertidal environment.</title>
        <authorList>
            <person name="Wang D."/>
            <person name="Mao Y."/>
        </authorList>
    </citation>
    <scope>NUCLEOTIDE SEQUENCE</scope>
    <source>
        <tissue evidence="1">Gametophyte</tissue>
    </source>
</reference>
<gene>
    <name evidence="1" type="ORF">I4F81_000498</name>
</gene>
<protein>
    <submittedName>
        <fullName evidence="1">Uncharacterized protein</fullName>
    </submittedName>
</protein>
<sequence length="191" mass="21657">MKSLLSQAYVTVPDGVTVEVKARKVRVVGPRGSLVRIVRHLNMEMVKVDDGKRVRIDVWHGHRKQLAQINTAKSMVENLITGVTRGFRYKLRFVYAHFPINGSVTDDGKAVELRNFLGEKRVRRVEMLEGVTCYRSEKVKDELVVEGSDLDNVSQSAASVHQSCLVRHKDIRKFLDGVYVSEKGHIEALEE</sequence>